<keyword evidence="6 8" id="KW-0472">Membrane</keyword>
<keyword evidence="10" id="KW-1185">Reference proteome</keyword>
<feature type="transmembrane region" description="Helical" evidence="8">
    <location>
        <begin position="131"/>
        <end position="151"/>
    </location>
</feature>
<feature type="transmembrane region" description="Helical" evidence="8">
    <location>
        <begin position="163"/>
        <end position="186"/>
    </location>
</feature>
<keyword evidence="3 8" id="KW-0812">Transmembrane</keyword>
<dbReference type="InterPro" id="IPR038760">
    <property type="entry name" value="PsbY_plant"/>
</dbReference>
<keyword evidence="2" id="KW-0602">Photosynthesis</keyword>
<proteinExistence type="predicted"/>
<dbReference type="GO" id="GO:0015979">
    <property type="term" value="P:photosynthesis"/>
    <property type="evidence" value="ECO:0007669"/>
    <property type="project" value="UniProtKB-KW"/>
</dbReference>
<evidence type="ECO:0000313" key="9">
    <source>
        <dbReference type="EMBL" id="KAK3278282.1"/>
    </source>
</evidence>
<feature type="transmembrane region" description="Helical" evidence="8">
    <location>
        <begin position="230"/>
        <end position="253"/>
    </location>
</feature>
<keyword evidence="7" id="KW-0604">Photosystem II</keyword>
<gene>
    <name evidence="9" type="ORF">CYMTET_13777</name>
</gene>
<dbReference type="GO" id="GO:0030145">
    <property type="term" value="F:manganese ion binding"/>
    <property type="evidence" value="ECO:0007669"/>
    <property type="project" value="InterPro"/>
</dbReference>
<keyword evidence="4 8" id="KW-1133">Transmembrane helix</keyword>
<protein>
    <submittedName>
        <fullName evidence="9">Uncharacterized protein</fullName>
    </submittedName>
</protein>
<feature type="transmembrane region" description="Helical" evidence="8">
    <location>
        <begin position="297"/>
        <end position="319"/>
    </location>
</feature>
<dbReference type="InterPro" id="IPR009388">
    <property type="entry name" value="PSII_PsbY"/>
</dbReference>
<evidence type="ECO:0000313" key="10">
    <source>
        <dbReference type="Proteomes" id="UP001190700"/>
    </source>
</evidence>
<name>A0AAE0LAV4_9CHLO</name>
<feature type="transmembrane region" description="Helical" evidence="8">
    <location>
        <begin position="97"/>
        <end position="119"/>
    </location>
</feature>
<feature type="transmembrane region" description="Helical" evidence="8">
    <location>
        <begin position="265"/>
        <end position="285"/>
    </location>
</feature>
<dbReference type="GO" id="GO:0009523">
    <property type="term" value="C:photosystem II"/>
    <property type="evidence" value="ECO:0007669"/>
    <property type="project" value="UniProtKB-KW"/>
</dbReference>
<dbReference type="GO" id="GO:0045454">
    <property type="term" value="P:cell redox homeostasis"/>
    <property type="evidence" value="ECO:0007669"/>
    <property type="project" value="TreeGrafter"/>
</dbReference>
<feature type="transmembrane region" description="Helical" evidence="8">
    <location>
        <begin position="198"/>
        <end position="218"/>
    </location>
</feature>
<evidence type="ECO:0000256" key="4">
    <source>
        <dbReference type="ARBA" id="ARBA00022989"/>
    </source>
</evidence>
<evidence type="ECO:0000256" key="1">
    <source>
        <dbReference type="ARBA" id="ARBA00004370"/>
    </source>
</evidence>
<sequence>MATSARFQSLQTVRPVLSRQGCNGPAVRVAPVAKGLPSLRVRAARLTTVAKAQKVESETSEKVQVAATFAALAALTEVSPALAAQSLADVADARPTAILFVLGPAVAWVAFNILGPALNQLDDMDAKNTKGLAAGLGLSALLAAPGAAEAAQQVAQVADARPTAILFVLGPAVAWVAFNILGPALNQLDDMDAKNTKGLAAGLGLSALLAAPGAAEAAQQVAQVADARPTAILFVLGPAVAWVAFNILGPALNQLDDMDAKNTKGLAAGLGLSALLAAPGAAEAAQQVAQVADARPTALLFVLGPAVAWVAFNILGPALNQLDDMSEKNQK</sequence>
<evidence type="ECO:0000256" key="3">
    <source>
        <dbReference type="ARBA" id="ARBA00022692"/>
    </source>
</evidence>
<evidence type="ECO:0000256" key="6">
    <source>
        <dbReference type="ARBA" id="ARBA00023136"/>
    </source>
</evidence>
<accession>A0AAE0LAV4</accession>
<evidence type="ECO:0000256" key="8">
    <source>
        <dbReference type="SAM" id="Phobius"/>
    </source>
</evidence>
<organism evidence="9 10">
    <name type="scientific">Cymbomonas tetramitiformis</name>
    <dbReference type="NCBI Taxonomy" id="36881"/>
    <lineage>
        <taxon>Eukaryota</taxon>
        <taxon>Viridiplantae</taxon>
        <taxon>Chlorophyta</taxon>
        <taxon>Pyramimonadophyceae</taxon>
        <taxon>Pyramimonadales</taxon>
        <taxon>Pyramimonadaceae</taxon>
        <taxon>Cymbomonas</taxon>
    </lineage>
</organism>
<dbReference type="AlphaFoldDB" id="A0AAE0LAV4"/>
<evidence type="ECO:0000256" key="5">
    <source>
        <dbReference type="ARBA" id="ARBA00023078"/>
    </source>
</evidence>
<dbReference type="GO" id="GO:0009534">
    <property type="term" value="C:chloroplast thylakoid"/>
    <property type="evidence" value="ECO:0007669"/>
    <property type="project" value="TreeGrafter"/>
</dbReference>
<evidence type="ECO:0000256" key="2">
    <source>
        <dbReference type="ARBA" id="ARBA00022531"/>
    </source>
</evidence>
<dbReference type="Proteomes" id="UP001190700">
    <property type="component" value="Unassembled WGS sequence"/>
</dbReference>
<evidence type="ECO:0000256" key="7">
    <source>
        <dbReference type="ARBA" id="ARBA00023276"/>
    </source>
</evidence>
<comment type="subcellular location">
    <subcellularLocation>
        <location evidence="1">Membrane</location>
    </subcellularLocation>
</comment>
<dbReference type="PANTHER" id="PTHR34790:SF1">
    <property type="entry name" value="PHOTOSYSTEM II CORE COMPLEX PROTEINS PSBY, CHLOROPLASTIC"/>
    <property type="match status" value="1"/>
</dbReference>
<dbReference type="EMBL" id="LGRX02005536">
    <property type="protein sequence ID" value="KAK3278282.1"/>
    <property type="molecule type" value="Genomic_DNA"/>
</dbReference>
<comment type="caution">
    <text evidence="9">The sequence shown here is derived from an EMBL/GenBank/DDBJ whole genome shotgun (WGS) entry which is preliminary data.</text>
</comment>
<dbReference type="Pfam" id="PF06298">
    <property type="entry name" value="PsbY"/>
    <property type="match status" value="4"/>
</dbReference>
<dbReference type="PANTHER" id="PTHR34790">
    <property type="entry name" value="PHOTOSYSTEM II CORE COMPLEX PROTEINS PSBY, CHLOROPLASTIC"/>
    <property type="match status" value="1"/>
</dbReference>
<keyword evidence="5" id="KW-0793">Thylakoid</keyword>
<reference evidence="9 10" key="1">
    <citation type="journal article" date="2015" name="Genome Biol. Evol.">
        <title>Comparative Genomics of a Bacterivorous Green Alga Reveals Evolutionary Causalities and Consequences of Phago-Mixotrophic Mode of Nutrition.</title>
        <authorList>
            <person name="Burns J.A."/>
            <person name="Paasch A."/>
            <person name="Narechania A."/>
            <person name="Kim E."/>
        </authorList>
    </citation>
    <scope>NUCLEOTIDE SEQUENCE [LARGE SCALE GENOMIC DNA]</scope>
    <source>
        <strain evidence="9 10">PLY_AMNH</strain>
    </source>
</reference>